<dbReference type="RefSeq" id="WP_201369506.1">
    <property type="nucleotide sequence ID" value="NZ_BNJG01000001.1"/>
</dbReference>
<keyword evidence="4" id="KW-1185">Reference proteome</keyword>
<gene>
    <name evidence="3" type="ORF">KSB_11010</name>
</gene>
<feature type="compositionally biased region" description="Basic and acidic residues" evidence="1">
    <location>
        <begin position="7"/>
        <end position="17"/>
    </location>
</feature>
<feature type="transmembrane region" description="Helical" evidence="2">
    <location>
        <begin position="30"/>
        <end position="54"/>
    </location>
</feature>
<comment type="caution">
    <text evidence="3">The sequence shown here is derived from an EMBL/GenBank/DDBJ whole genome shotgun (WGS) entry which is preliminary data.</text>
</comment>
<feature type="transmembrane region" description="Helical" evidence="2">
    <location>
        <begin position="602"/>
        <end position="621"/>
    </location>
</feature>
<feature type="transmembrane region" description="Helical" evidence="2">
    <location>
        <begin position="733"/>
        <end position="751"/>
    </location>
</feature>
<reference evidence="3 4" key="1">
    <citation type="journal article" date="2021" name="Int. J. Syst. Evol. Microbiol.">
        <title>Reticulibacter mediterranei gen. nov., sp. nov., within the new family Reticulibacteraceae fam. nov., and Ktedonospora formicarum gen. nov., sp. nov., Ktedonobacter robiniae sp. nov., Dictyobacter formicarum sp. nov. and Dictyobacter arantiisoli sp. nov., belonging to the class Ktedonobacteria.</title>
        <authorList>
            <person name="Yabe S."/>
            <person name="Zheng Y."/>
            <person name="Wang C.M."/>
            <person name="Sakai Y."/>
            <person name="Abe K."/>
            <person name="Yokota A."/>
            <person name="Donadio S."/>
            <person name="Cavaletti L."/>
            <person name="Monciardini P."/>
        </authorList>
    </citation>
    <scope>NUCLEOTIDE SEQUENCE [LARGE SCALE GENOMIC DNA]</scope>
    <source>
        <strain evidence="3 4">SOSP1-30</strain>
    </source>
</reference>
<feature type="transmembrane region" description="Helical" evidence="2">
    <location>
        <begin position="668"/>
        <end position="690"/>
    </location>
</feature>
<dbReference type="SUPFAM" id="SSF69304">
    <property type="entry name" value="Tricorn protease N-terminal domain"/>
    <property type="match status" value="1"/>
</dbReference>
<sequence length="754" mass="81863">MTQHIDSPPEKPQDHKTQPTPPQAIRSTRISIVTLLALVSLLLIILTAQLFIALNQHAQMAVQESLATATARANQLLTPSPTPQSDDNGLFQFSGKNPTDTLQVPGGQYVVYEAQSGLYAVQLGGGTPQKLDTPGYTYSRSIPPRVNSLGQVIYVGNGIWLSDIFGGTSRQIAAVDSNQVVTSLVLSSDGLSIAWSTAPKSGNGNVSLYTGALDHTKLVYQQANTNCPCFRVFSFLPNGKNQIPQQLLLTDDRGDRRSTQYGLWLLDLPNTQDDSLVQDQDPKSLLTDDVSQMPLLLTPASNALLYSTYSGVVTAPTDNSVPDDIAGQNNANSLAIANLNTSKATLGNAQIFLPEQHGLNNNADYHWVLSPQVSPDGLTLVYVIFSSDEQAPFARHSALYMTQINGNGKQVQVAKPGVLAITSARFVELGPWVNNHILTSYADNAIYAMDVTTGAMKTVIKGSGYMRILSIVQRGPSSSKRSVSNMRILAIGRHTRSAPGRLALRILFAMFCLLYVLAVIGVAFDVNPSFPMDWAASFLLYLEGVLLLLATAFLYGRRRAIQAGLLVIILSYLAETLGVNTGFPFGHYVYTAVLLPSLPGGVPLPVIFAWGLVIFGVYGWVRPLRPGFRLSLFDILAAGMAAVLLDGAIEPVAAHIVDYWRWAPVGSIYYGIPLVNFMSWFVLACLLVWLTDRQFAPVQVLRVGPPRLALRLPRLLFALSLLMFGLVDLTHGYYGGCVCALLSGLILLAYARRR</sequence>
<name>A0ABQ3UIS3_9CHLR</name>
<dbReference type="Gene3D" id="2.120.10.30">
    <property type="entry name" value="TolB, C-terminal domain"/>
    <property type="match status" value="1"/>
</dbReference>
<protein>
    <recommendedName>
        <fullName evidence="5">Carotenoid biosynthesis protein</fullName>
    </recommendedName>
</protein>
<dbReference type="Pfam" id="PF04240">
    <property type="entry name" value="Caroten_synth"/>
    <property type="match status" value="1"/>
</dbReference>
<dbReference type="EMBL" id="BNJG01000001">
    <property type="protein sequence ID" value="GHO52626.1"/>
    <property type="molecule type" value="Genomic_DNA"/>
</dbReference>
<feature type="transmembrane region" description="Helical" evidence="2">
    <location>
        <begin position="711"/>
        <end position="727"/>
    </location>
</feature>
<feature type="transmembrane region" description="Helical" evidence="2">
    <location>
        <begin position="563"/>
        <end position="590"/>
    </location>
</feature>
<evidence type="ECO:0000256" key="1">
    <source>
        <dbReference type="SAM" id="MobiDB-lite"/>
    </source>
</evidence>
<feature type="transmembrane region" description="Helical" evidence="2">
    <location>
        <begin position="502"/>
        <end position="524"/>
    </location>
</feature>
<dbReference type="PANTHER" id="PTHR39419">
    <property type="entry name" value="SLL0814 PROTEIN"/>
    <property type="match status" value="1"/>
</dbReference>
<dbReference type="InterPro" id="IPR011042">
    <property type="entry name" value="6-blade_b-propeller_TolB-like"/>
</dbReference>
<evidence type="ECO:0008006" key="5">
    <source>
        <dbReference type="Google" id="ProtNLM"/>
    </source>
</evidence>
<organism evidence="3 4">
    <name type="scientific">Ktedonobacter robiniae</name>
    <dbReference type="NCBI Taxonomy" id="2778365"/>
    <lineage>
        <taxon>Bacteria</taxon>
        <taxon>Bacillati</taxon>
        <taxon>Chloroflexota</taxon>
        <taxon>Ktedonobacteria</taxon>
        <taxon>Ktedonobacterales</taxon>
        <taxon>Ktedonobacteraceae</taxon>
        <taxon>Ktedonobacter</taxon>
    </lineage>
</organism>
<evidence type="ECO:0000313" key="4">
    <source>
        <dbReference type="Proteomes" id="UP000654345"/>
    </source>
</evidence>
<feature type="transmembrane region" description="Helical" evidence="2">
    <location>
        <begin position="536"/>
        <end position="556"/>
    </location>
</feature>
<keyword evidence="2" id="KW-1133">Transmembrane helix</keyword>
<evidence type="ECO:0000256" key="2">
    <source>
        <dbReference type="SAM" id="Phobius"/>
    </source>
</evidence>
<dbReference type="PANTHER" id="PTHR39419:SF1">
    <property type="entry name" value="SLL0814 PROTEIN"/>
    <property type="match status" value="1"/>
</dbReference>
<feature type="region of interest" description="Disordered" evidence="1">
    <location>
        <begin position="1"/>
        <end position="23"/>
    </location>
</feature>
<accession>A0ABQ3UIS3</accession>
<keyword evidence="2" id="KW-0472">Membrane</keyword>
<feature type="transmembrane region" description="Helical" evidence="2">
    <location>
        <begin position="633"/>
        <end position="656"/>
    </location>
</feature>
<keyword evidence="2" id="KW-0812">Transmembrane</keyword>
<proteinExistence type="predicted"/>
<dbReference type="Proteomes" id="UP000654345">
    <property type="component" value="Unassembled WGS sequence"/>
</dbReference>
<dbReference type="InterPro" id="IPR007354">
    <property type="entry name" value="CruF-like"/>
</dbReference>
<evidence type="ECO:0000313" key="3">
    <source>
        <dbReference type="EMBL" id="GHO52626.1"/>
    </source>
</evidence>